<accession>A0AAE1C8A0</accession>
<reference evidence="1" key="1">
    <citation type="journal article" date="2023" name="Mol. Phylogenet. Evol.">
        <title>Genome-scale phylogeny and comparative genomics of the fungal order Sordariales.</title>
        <authorList>
            <person name="Hensen N."/>
            <person name="Bonometti L."/>
            <person name="Westerberg I."/>
            <person name="Brannstrom I.O."/>
            <person name="Guillou S."/>
            <person name="Cros-Aarteil S."/>
            <person name="Calhoun S."/>
            <person name="Haridas S."/>
            <person name="Kuo A."/>
            <person name="Mondo S."/>
            <person name="Pangilinan J."/>
            <person name="Riley R."/>
            <person name="LaButti K."/>
            <person name="Andreopoulos B."/>
            <person name="Lipzen A."/>
            <person name="Chen C."/>
            <person name="Yan M."/>
            <person name="Daum C."/>
            <person name="Ng V."/>
            <person name="Clum A."/>
            <person name="Steindorff A."/>
            <person name="Ohm R.A."/>
            <person name="Martin F."/>
            <person name="Silar P."/>
            <person name="Natvig D.O."/>
            <person name="Lalanne C."/>
            <person name="Gautier V."/>
            <person name="Ament-Velasquez S.L."/>
            <person name="Kruys A."/>
            <person name="Hutchinson M.I."/>
            <person name="Powell A.J."/>
            <person name="Barry K."/>
            <person name="Miller A.N."/>
            <person name="Grigoriev I.V."/>
            <person name="Debuchy R."/>
            <person name="Gladieux P."/>
            <person name="Hiltunen Thoren M."/>
            <person name="Johannesson H."/>
        </authorList>
    </citation>
    <scope>NUCLEOTIDE SEQUENCE</scope>
    <source>
        <strain evidence="1">CBS 314.62</strain>
    </source>
</reference>
<evidence type="ECO:0000313" key="2">
    <source>
        <dbReference type="Proteomes" id="UP001270362"/>
    </source>
</evidence>
<evidence type="ECO:0000313" key="1">
    <source>
        <dbReference type="EMBL" id="KAK3682530.1"/>
    </source>
</evidence>
<reference evidence="1" key="2">
    <citation type="submission" date="2023-06" db="EMBL/GenBank/DDBJ databases">
        <authorList>
            <consortium name="Lawrence Berkeley National Laboratory"/>
            <person name="Haridas S."/>
            <person name="Hensen N."/>
            <person name="Bonometti L."/>
            <person name="Westerberg I."/>
            <person name="Brannstrom I.O."/>
            <person name="Guillou S."/>
            <person name="Cros-Aarteil S."/>
            <person name="Calhoun S."/>
            <person name="Kuo A."/>
            <person name="Mondo S."/>
            <person name="Pangilinan J."/>
            <person name="Riley R."/>
            <person name="Labutti K."/>
            <person name="Andreopoulos B."/>
            <person name="Lipzen A."/>
            <person name="Chen C."/>
            <person name="Yanf M."/>
            <person name="Daum C."/>
            <person name="Ng V."/>
            <person name="Clum A."/>
            <person name="Steindorff A."/>
            <person name="Ohm R."/>
            <person name="Martin F."/>
            <person name="Silar P."/>
            <person name="Natvig D."/>
            <person name="Lalanne C."/>
            <person name="Gautier V."/>
            <person name="Ament-Velasquez S.L."/>
            <person name="Kruys A."/>
            <person name="Hutchinson M.I."/>
            <person name="Powell A.J."/>
            <person name="Barry K."/>
            <person name="Miller A.N."/>
            <person name="Grigoriev I.V."/>
            <person name="Debuchy R."/>
            <person name="Gladieux P."/>
            <person name="Thoren M.H."/>
            <person name="Johannesson H."/>
        </authorList>
    </citation>
    <scope>NUCLEOTIDE SEQUENCE</scope>
    <source>
        <strain evidence="1">CBS 314.62</strain>
    </source>
</reference>
<comment type="caution">
    <text evidence="1">The sequence shown here is derived from an EMBL/GenBank/DDBJ whole genome shotgun (WGS) entry which is preliminary data.</text>
</comment>
<keyword evidence="2" id="KW-1185">Reference proteome</keyword>
<protein>
    <submittedName>
        <fullName evidence="1">Uncharacterized protein</fullName>
    </submittedName>
</protein>
<dbReference type="EMBL" id="JAULSO010000005">
    <property type="protein sequence ID" value="KAK3682530.1"/>
    <property type="molecule type" value="Genomic_DNA"/>
</dbReference>
<dbReference type="AlphaFoldDB" id="A0AAE1C8A0"/>
<gene>
    <name evidence="1" type="ORF">B0T22DRAFT_471373</name>
</gene>
<proteinExistence type="predicted"/>
<name>A0AAE1C8A0_9PEZI</name>
<sequence>MVVDEDMKFHVLKLPRRACVETGRKRMVSRLFFFPLIRPFPMFFRQLATQGLQRMLAGQDKPQWYMEKVLGDLHGIPMIEGCLMDGFGVLHNQMFHDICPSIMCHEELSLETDGTPWLILARGNSKCRLMAWHACHSVAFSFDVTISRTASMWGGTCGISGDSGDCVPRNFNFNFNTDEDHTHKGATKQTKHGLCNTTKGKGLA</sequence>
<organism evidence="1 2">
    <name type="scientific">Podospora appendiculata</name>
    <dbReference type="NCBI Taxonomy" id="314037"/>
    <lineage>
        <taxon>Eukaryota</taxon>
        <taxon>Fungi</taxon>
        <taxon>Dikarya</taxon>
        <taxon>Ascomycota</taxon>
        <taxon>Pezizomycotina</taxon>
        <taxon>Sordariomycetes</taxon>
        <taxon>Sordariomycetidae</taxon>
        <taxon>Sordariales</taxon>
        <taxon>Podosporaceae</taxon>
        <taxon>Podospora</taxon>
    </lineage>
</organism>
<dbReference type="Proteomes" id="UP001270362">
    <property type="component" value="Unassembled WGS sequence"/>
</dbReference>